<evidence type="ECO:0000256" key="2">
    <source>
        <dbReference type="ARBA" id="ARBA00023157"/>
    </source>
</evidence>
<evidence type="ECO:0000256" key="1">
    <source>
        <dbReference type="ARBA" id="ARBA00022729"/>
    </source>
</evidence>
<dbReference type="PROSITE" id="PS51670">
    <property type="entry name" value="SHKT"/>
    <property type="match status" value="1"/>
</dbReference>
<gene>
    <name evidence="6" type="ORF">WR25_13142</name>
</gene>
<keyword evidence="7" id="KW-1185">Reference proteome</keyword>
<dbReference type="PANTHER" id="PTHR46219">
    <property type="entry name" value="PROTEIN CBG11138"/>
    <property type="match status" value="1"/>
</dbReference>
<dbReference type="EMBL" id="LIAE01006522">
    <property type="protein sequence ID" value="PAV88278.1"/>
    <property type="molecule type" value="Genomic_DNA"/>
</dbReference>
<name>A0A2A2LQ54_9BILA</name>
<feature type="domain" description="ShKT" evidence="5">
    <location>
        <begin position="87"/>
        <end position="127"/>
    </location>
</feature>
<dbReference type="PANTHER" id="PTHR46219:SF13">
    <property type="entry name" value="SHKT DOMAIN-CONTAINING PROTEIN"/>
    <property type="match status" value="1"/>
</dbReference>
<keyword evidence="1 4" id="KW-0732">Signal</keyword>
<accession>A0A2A2LQ54</accession>
<comment type="caution">
    <text evidence="3">Lacks conserved residue(s) required for the propagation of feature annotation.</text>
</comment>
<evidence type="ECO:0000256" key="3">
    <source>
        <dbReference type="PROSITE-ProRule" id="PRU01005"/>
    </source>
</evidence>
<evidence type="ECO:0000313" key="7">
    <source>
        <dbReference type="Proteomes" id="UP000218231"/>
    </source>
</evidence>
<evidence type="ECO:0000259" key="5">
    <source>
        <dbReference type="PROSITE" id="PS51670"/>
    </source>
</evidence>
<feature type="signal peptide" evidence="4">
    <location>
        <begin position="1"/>
        <end position="20"/>
    </location>
</feature>
<dbReference type="FunFam" id="1.10.10.1940:FF:000002">
    <property type="entry name" value="PHAryngeal gland Toxin-related"/>
    <property type="match status" value="2"/>
</dbReference>
<dbReference type="AlphaFoldDB" id="A0A2A2LQ54"/>
<dbReference type="OrthoDB" id="5863778at2759"/>
<keyword evidence="2" id="KW-1015">Disulfide bond</keyword>
<dbReference type="SMART" id="SM00254">
    <property type="entry name" value="ShKT"/>
    <property type="match status" value="2"/>
</dbReference>
<comment type="caution">
    <text evidence="6">The sequence shown here is derived from an EMBL/GenBank/DDBJ whole genome shotgun (WGS) entry which is preliminary data.</text>
</comment>
<proteinExistence type="predicted"/>
<dbReference type="Pfam" id="PF01549">
    <property type="entry name" value="ShK"/>
    <property type="match status" value="2"/>
</dbReference>
<protein>
    <recommendedName>
        <fullName evidence="5">ShKT domain-containing protein</fullName>
    </recommendedName>
</protein>
<evidence type="ECO:0000313" key="6">
    <source>
        <dbReference type="EMBL" id="PAV88278.1"/>
    </source>
</evidence>
<dbReference type="Proteomes" id="UP000218231">
    <property type="component" value="Unassembled WGS sequence"/>
</dbReference>
<dbReference type="STRING" id="2018661.A0A2A2LQ54"/>
<feature type="chain" id="PRO_5013240163" description="ShKT domain-containing protein" evidence="4">
    <location>
        <begin position="21"/>
        <end position="186"/>
    </location>
</feature>
<sequence>MDCRMAGLAVFLALASSVISQGTPQYGCSNIQSACLSINNSIFICPEGMACLSNATCCKFADIIDNGATTVGPVTVGPTTARPVSNCVDKVNPNTGVSDCPKMASYCNDATYYQLMTDQCPKTCNRCGGGGGNPTAAPTAAPVSSCVDKINPQTGVSDCPGDAYLCTNPSYQALMRDQCPKTCGYC</sequence>
<evidence type="ECO:0000256" key="4">
    <source>
        <dbReference type="SAM" id="SignalP"/>
    </source>
</evidence>
<organism evidence="6 7">
    <name type="scientific">Diploscapter pachys</name>
    <dbReference type="NCBI Taxonomy" id="2018661"/>
    <lineage>
        <taxon>Eukaryota</taxon>
        <taxon>Metazoa</taxon>
        <taxon>Ecdysozoa</taxon>
        <taxon>Nematoda</taxon>
        <taxon>Chromadorea</taxon>
        <taxon>Rhabditida</taxon>
        <taxon>Rhabditina</taxon>
        <taxon>Rhabditomorpha</taxon>
        <taxon>Rhabditoidea</taxon>
        <taxon>Rhabditidae</taxon>
        <taxon>Diploscapter</taxon>
    </lineage>
</organism>
<reference evidence="6 7" key="1">
    <citation type="journal article" date="2017" name="Curr. Biol.">
        <title>Genome architecture and evolution of a unichromosomal asexual nematode.</title>
        <authorList>
            <person name="Fradin H."/>
            <person name="Zegar C."/>
            <person name="Gutwein M."/>
            <person name="Lucas J."/>
            <person name="Kovtun M."/>
            <person name="Corcoran D."/>
            <person name="Baugh L.R."/>
            <person name="Kiontke K."/>
            <person name="Gunsalus K."/>
            <person name="Fitch D.H."/>
            <person name="Piano F."/>
        </authorList>
    </citation>
    <scope>NUCLEOTIDE SEQUENCE [LARGE SCALE GENOMIC DNA]</scope>
    <source>
        <strain evidence="6">PF1309</strain>
    </source>
</reference>
<dbReference type="Gene3D" id="1.10.10.1940">
    <property type="match status" value="2"/>
</dbReference>
<dbReference type="InterPro" id="IPR003582">
    <property type="entry name" value="ShKT_dom"/>
</dbReference>